<evidence type="ECO:0000313" key="4">
    <source>
        <dbReference type="EMBL" id="NFN36783.1"/>
    </source>
</evidence>
<dbReference type="AlphaFoldDB" id="A0A0M1LRQ2"/>
<name>A0A0M1LRQ2_CLOBO</name>
<dbReference type="Pfam" id="PF00483">
    <property type="entry name" value="NTP_transferase"/>
    <property type="match status" value="1"/>
</dbReference>
<feature type="domain" description="CBS" evidence="2">
    <location>
        <begin position="1"/>
        <end position="56"/>
    </location>
</feature>
<comment type="caution">
    <text evidence="3">The sequence shown here is derived from an EMBL/GenBank/DDBJ whole genome shotgun (WGS) entry which is preliminary data.</text>
</comment>
<dbReference type="InterPro" id="IPR046342">
    <property type="entry name" value="CBS_dom_sf"/>
</dbReference>
<dbReference type="InterPro" id="IPR000644">
    <property type="entry name" value="CBS_dom"/>
</dbReference>
<evidence type="ECO:0000259" key="2">
    <source>
        <dbReference type="PROSITE" id="PS51371"/>
    </source>
</evidence>
<dbReference type="Gene3D" id="3.90.550.10">
    <property type="entry name" value="Spore Coat Polysaccharide Biosynthesis Protein SpsA, Chain A"/>
    <property type="match status" value="1"/>
</dbReference>
<dbReference type="EMBL" id="SGKU01000042">
    <property type="protein sequence ID" value="NFA43556.1"/>
    <property type="molecule type" value="Genomic_DNA"/>
</dbReference>
<dbReference type="SUPFAM" id="SSF53448">
    <property type="entry name" value="Nucleotide-diphospho-sugar transferases"/>
    <property type="match status" value="1"/>
</dbReference>
<proteinExistence type="predicted"/>
<dbReference type="InterPro" id="IPR050486">
    <property type="entry name" value="Mannose-1P_guanyltransferase"/>
</dbReference>
<sequence>MDVSSLLVNKDISIRRSIDILDKSGKKFIVVVKGKKLIGVVTDGDIRRWILKNGDISKSIDNIMNKSPKYLLEAERDNVKEIMKQFKIEAVPIVNEEIEVIDVIFWNDVYQNQCNYFETSNIPIVIMAGGKGTRLQPYTKIIPKMLVPIGEIPIIERIINNFVNFNFNDFYVTINYKKDIIKAYFNKETSYNISFVEEDIPLGTAGSLTLLKENIKNTFFVSNCDILVDANYSDILKFHKKCQNKITIVTALKNYIIPYGVFNLNDDGSIESLNEKPSYEFLVNTGMYILEREVLDYIEENKYLDMTDVIYKLLKNKERVGMYPVTQGAWLDMGEFESMKNMIDKLV</sequence>
<evidence type="ECO:0000313" key="5">
    <source>
        <dbReference type="Proteomes" id="UP000472355"/>
    </source>
</evidence>
<evidence type="ECO:0000256" key="1">
    <source>
        <dbReference type="PROSITE-ProRule" id="PRU00703"/>
    </source>
</evidence>
<dbReference type="InterPro" id="IPR029044">
    <property type="entry name" value="Nucleotide-diphossugar_trans"/>
</dbReference>
<dbReference type="PANTHER" id="PTHR22572">
    <property type="entry name" value="SUGAR-1-PHOSPHATE GUANYL TRANSFERASE"/>
    <property type="match status" value="1"/>
</dbReference>
<organism evidence="3 5">
    <name type="scientific">Clostridium botulinum</name>
    <dbReference type="NCBI Taxonomy" id="1491"/>
    <lineage>
        <taxon>Bacteria</taxon>
        <taxon>Bacillati</taxon>
        <taxon>Bacillota</taxon>
        <taxon>Clostridia</taxon>
        <taxon>Eubacteriales</taxon>
        <taxon>Clostridiaceae</taxon>
        <taxon>Clostridium</taxon>
    </lineage>
</organism>
<evidence type="ECO:0000313" key="6">
    <source>
        <dbReference type="Proteomes" id="UP000473681"/>
    </source>
</evidence>
<dbReference type="Proteomes" id="UP000472355">
    <property type="component" value="Unassembled WGS sequence"/>
</dbReference>
<dbReference type="Pfam" id="PF00571">
    <property type="entry name" value="CBS"/>
    <property type="match status" value="1"/>
</dbReference>
<dbReference type="EMBL" id="SWVK01000032">
    <property type="protein sequence ID" value="NFN36783.1"/>
    <property type="molecule type" value="Genomic_DNA"/>
</dbReference>
<dbReference type="RefSeq" id="WP_053342762.1">
    <property type="nucleotide sequence ID" value="NZ_JACBDB010000002.1"/>
</dbReference>
<dbReference type="InterPro" id="IPR005835">
    <property type="entry name" value="NTP_transferase_dom"/>
</dbReference>
<dbReference type="PROSITE" id="PS51371">
    <property type="entry name" value="CBS"/>
    <property type="match status" value="1"/>
</dbReference>
<dbReference type="OrthoDB" id="9801899at2"/>
<evidence type="ECO:0000313" key="3">
    <source>
        <dbReference type="EMBL" id="NFA43556.1"/>
    </source>
</evidence>
<reference evidence="3 5" key="1">
    <citation type="submission" date="2019-02" db="EMBL/GenBank/DDBJ databases">
        <title>Genome sequencing of Clostridium botulinum clinical isolates.</title>
        <authorList>
            <person name="Brunt J."/>
            <person name="Van Vliet A.H.M."/>
            <person name="Stringer S.C."/>
            <person name="Grant K.A."/>
            <person name="Carter A.C."/>
            <person name="Peck M.W."/>
        </authorList>
    </citation>
    <scope>NUCLEOTIDE SEQUENCE [LARGE SCALE GENOMIC DNA]</scope>
    <source>
        <strain evidence="3 5">H113700579</strain>
    </source>
</reference>
<protein>
    <submittedName>
        <fullName evidence="3">CBS domain-containing protein</fullName>
    </submittedName>
</protein>
<dbReference type="Gene3D" id="3.10.580.10">
    <property type="entry name" value="CBS-domain"/>
    <property type="match status" value="1"/>
</dbReference>
<gene>
    <name evidence="3" type="ORF">EXM65_13445</name>
    <name evidence="4" type="ORF">FDB51_17090</name>
</gene>
<dbReference type="SUPFAM" id="SSF54631">
    <property type="entry name" value="CBS-domain pair"/>
    <property type="match status" value="1"/>
</dbReference>
<reference evidence="4 6" key="2">
    <citation type="submission" date="2019-04" db="EMBL/GenBank/DDBJ databases">
        <title>Genome sequencing of Clostridium botulinum Groups I-IV and Clostridium butyricum.</title>
        <authorList>
            <person name="Brunt J."/>
            <person name="Van Vliet A.H.M."/>
            <person name="Stringer S.C."/>
            <person name="Carter A.T."/>
            <person name="Peck M.W."/>
        </authorList>
    </citation>
    <scope>NUCLEOTIDE SEQUENCE [LARGE SCALE GENOMIC DNA]</scope>
    <source>
        <strain evidence="4 6">CB-K-33E</strain>
    </source>
</reference>
<dbReference type="Proteomes" id="UP000473681">
    <property type="component" value="Unassembled WGS sequence"/>
</dbReference>
<accession>A0A0M1LRQ2</accession>
<keyword evidence="1" id="KW-0129">CBS domain</keyword>